<dbReference type="Pfam" id="PF12704">
    <property type="entry name" value="MacB_PCD"/>
    <property type="match status" value="1"/>
</dbReference>
<feature type="domain" description="ABC3 transporter permease C-terminal" evidence="8">
    <location>
        <begin position="329"/>
        <end position="440"/>
    </location>
</feature>
<dbReference type="GO" id="GO:0005886">
    <property type="term" value="C:plasma membrane"/>
    <property type="evidence" value="ECO:0007669"/>
    <property type="project" value="UniProtKB-SubCell"/>
</dbReference>
<evidence type="ECO:0000256" key="3">
    <source>
        <dbReference type="ARBA" id="ARBA00022692"/>
    </source>
</evidence>
<dbReference type="InterPro" id="IPR003838">
    <property type="entry name" value="ABC3_permease_C"/>
</dbReference>
<dbReference type="InterPro" id="IPR050250">
    <property type="entry name" value="Macrolide_Exporter_MacB"/>
</dbReference>
<proteinExistence type="inferred from homology"/>
<feature type="transmembrane region" description="Helical" evidence="7">
    <location>
        <begin position="412"/>
        <end position="433"/>
    </location>
</feature>
<dbReference type="OrthoDB" id="9770036at2"/>
<protein>
    <submittedName>
        <fullName evidence="10">Putative ABC transport system permease protein</fullName>
    </submittedName>
</protein>
<keyword evidence="11" id="KW-1185">Reference proteome</keyword>
<evidence type="ECO:0000256" key="4">
    <source>
        <dbReference type="ARBA" id="ARBA00022989"/>
    </source>
</evidence>
<dbReference type="PANTHER" id="PTHR30572">
    <property type="entry name" value="MEMBRANE COMPONENT OF TRANSPORTER-RELATED"/>
    <property type="match status" value="1"/>
</dbReference>
<dbReference type="AlphaFoldDB" id="A0A562J9V8"/>
<dbReference type="InterPro" id="IPR025857">
    <property type="entry name" value="MacB_PCD"/>
</dbReference>
<dbReference type="RefSeq" id="WP_145083227.1">
    <property type="nucleotide sequence ID" value="NZ_DAMBUX010000001.1"/>
</dbReference>
<organism evidence="10 11">
    <name type="scientific">Sedimentibacter saalensis</name>
    <dbReference type="NCBI Taxonomy" id="130788"/>
    <lineage>
        <taxon>Bacteria</taxon>
        <taxon>Bacillati</taxon>
        <taxon>Bacillota</taxon>
        <taxon>Tissierellia</taxon>
        <taxon>Sedimentibacter</taxon>
    </lineage>
</organism>
<reference evidence="10 11" key="1">
    <citation type="submission" date="2019-07" db="EMBL/GenBank/DDBJ databases">
        <title>Genomic Encyclopedia of Type Strains, Phase I: the one thousand microbial genomes (KMG-I) project.</title>
        <authorList>
            <person name="Kyrpides N."/>
        </authorList>
    </citation>
    <scope>NUCLEOTIDE SEQUENCE [LARGE SCALE GENOMIC DNA]</scope>
    <source>
        <strain evidence="10 11">DSM 13558</strain>
    </source>
</reference>
<keyword evidence="2" id="KW-1003">Cell membrane</keyword>
<dbReference type="EMBL" id="VLKH01000005">
    <property type="protein sequence ID" value="TWH79853.1"/>
    <property type="molecule type" value="Genomic_DNA"/>
</dbReference>
<keyword evidence="5 7" id="KW-0472">Membrane</keyword>
<feature type="domain" description="MacB-like periplasmic core" evidence="9">
    <location>
        <begin position="32"/>
        <end position="240"/>
    </location>
</feature>
<comment type="caution">
    <text evidence="10">The sequence shown here is derived from an EMBL/GenBank/DDBJ whole genome shotgun (WGS) entry which is preliminary data.</text>
</comment>
<feature type="transmembrane region" description="Helical" evidence="7">
    <location>
        <begin position="369"/>
        <end position="400"/>
    </location>
</feature>
<comment type="similarity">
    <text evidence="6">Belongs to the ABC-4 integral membrane protein family.</text>
</comment>
<evidence type="ECO:0000256" key="1">
    <source>
        <dbReference type="ARBA" id="ARBA00004651"/>
    </source>
</evidence>
<evidence type="ECO:0000256" key="7">
    <source>
        <dbReference type="SAM" id="Phobius"/>
    </source>
</evidence>
<dbReference type="PANTHER" id="PTHR30572:SF4">
    <property type="entry name" value="ABC TRANSPORTER PERMEASE YTRF"/>
    <property type="match status" value="1"/>
</dbReference>
<dbReference type="Proteomes" id="UP000315343">
    <property type="component" value="Unassembled WGS sequence"/>
</dbReference>
<evidence type="ECO:0000313" key="11">
    <source>
        <dbReference type="Proteomes" id="UP000315343"/>
    </source>
</evidence>
<gene>
    <name evidence="10" type="ORF">LY60_02172</name>
</gene>
<keyword evidence="4 7" id="KW-1133">Transmembrane helix</keyword>
<sequence length="447" mass="47780">MQERGKISSILVRLKFSAVMAFDGITSNLLRTFLTVLGISIGVAAVISLMGIGEGARRSIVSQFESLGENVIVIKSNAENVTFEADEAEDLPLRVTGVDYATPVVYTEETPIRWRRDESKMNIVGVNQNYPEIKDHRVVSGNFFTSLHVKQRAPVAVLGYNVAQNLLNGRSPVGQTLKIDGINYRIVGVLAEKGEGKGDGIDDKIVIPYTSAMKISKTKDILEIWAKSPSAEEAELAMVQLGRIYKRKVGVGSNITPGTGEGEAPVEGGGDISVPVEPVPEPVPEPEVPGEDKNVFEKGEEPLTITSLNNLVKEADQANRVMTVLLGGIAAVSLLVGGIGIMNIMLVAVTERTSEIGVRRALGAKQEDLLIQFLLEAVYVSIIGCITGIVIGAWAVSLVASYGLSAVVSFDSIRIAVFVALTSGLLFGVYPAINASNLPPVEALKRQ</sequence>
<evidence type="ECO:0000256" key="2">
    <source>
        <dbReference type="ARBA" id="ARBA00022475"/>
    </source>
</evidence>
<accession>A0A562J9V8</accession>
<evidence type="ECO:0000259" key="8">
    <source>
        <dbReference type="Pfam" id="PF02687"/>
    </source>
</evidence>
<evidence type="ECO:0000259" key="9">
    <source>
        <dbReference type="Pfam" id="PF12704"/>
    </source>
</evidence>
<dbReference type="Pfam" id="PF02687">
    <property type="entry name" value="FtsX"/>
    <property type="match status" value="1"/>
</dbReference>
<evidence type="ECO:0000256" key="5">
    <source>
        <dbReference type="ARBA" id="ARBA00023136"/>
    </source>
</evidence>
<comment type="subcellular location">
    <subcellularLocation>
        <location evidence="1">Cell membrane</location>
        <topology evidence="1">Multi-pass membrane protein</topology>
    </subcellularLocation>
</comment>
<feature type="transmembrane region" description="Helical" evidence="7">
    <location>
        <begin position="323"/>
        <end position="349"/>
    </location>
</feature>
<evidence type="ECO:0000313" key="10">
    <source>
        <dbReference type="EMBL" id="TWH79853.1"/>
    </source>
</evidence>
<dbReference type="GO" id="GO:0022857">
    <property type="term" value="F:transmembrane transporter activity"/>
    <property type="evidence" value="ECO:0007669"/>
    <property type="project" value="TreeGrafter"/>
</dbReference>
<keyword evidence="3 7" id="KW-0812">Transmembrane</keyword>
<feature type="transmembrane region" description="Helical" evidence="7">
    <location>
        <begin position="29"/>
        <end position="52"/>
    </location>
</feature>
<name>A0A562J9V8_9FIRM</name>
<evidence type="ECO:0000256" key="6">
    <source>
        <dbReference type="ARBA" id="ARBA00038076"/>
    </source>
</evidence>